<evidence type="ECO:0000313" key="2">
    <source>
        <dbReference type="Proteomes" id="UP001187192"/>
    </source>
</evidence>
<accession>A0AA88A334</accession>
<dbReference type="AlphaFoldDB" id="A0AA88A334"/>
<evidence type="ECO:0000313" key="1">
    <source>
        <dbReference type="EMBL" id="GMN43642.1"/>
    </source>
</evidence>
<comment type="caution">
    <text evidence="1">The sequence shown here is derived from an EMBL/GenBank/DDBJ whole genome shotgun (WGS) entry which is preliminary data.</text>
</comment>
<sequence length="62" mass="6901">MTPFPSLTLSLTTSPTMTSNRSGFFYDQANGAIRWAFATNLPEICRKTGLWREKSSTTIIGK</sequence>
<reference evidence="1" key="1">
    <citation type="submission" date="2023-07" db="EMBL/GenBank/DDBJ databases">
        <title>draft genome sequence of fig (Ficus carica).</title>
        <authorList>
            <person name="Takahashi T."/>
            <person name="Nishimura K."/>
        </authorList>
    </citation>
    <scope>NUCLEOTIDE SEQUENCE</scope>
</reference>
<keyword evidence="2" id="KW-1185">Reference proteome</keyword>
<protein>
    <submittedName>
        <fullName evidence="1">Uncharacterized protein</fullName>
    </submittedName>
</protein>
<gene>
    <name evidence="1" type="ORF">TIFTF001_012859</name>
</gene>
<name>A0AA88A334_FICCA</name>
<organism evidence="1 2">
    <name type="scientific">Ficus carica</name>
    <name type="common">Common fig</name>
    <dbReference type="NCBI Taxonomy" id="3494"/>
    <lineage>
        <taxon>Eukaryota</taxon>
        <taxon>Viridiplantae</taxon>
        <taxon>Streptophyta</taxon>
        <taxon>Embryophyta</taxon>
        <taxon>Tracheophyta</taxon>
        <taxon>Spermatophyta</taxon>
        <taxon>Magnoliopsida</taxon>
        <taxon>eudicotyledons</taxon>
        <taxon>Gunneridae</taxon>
        <taxon>Pentapetalae</taxon>
        <taxon>rosids</taxon>
        <taxon>fabids</taxon>
        <taxon>Rosales</taxon>
        <taxon>Moraceae</taxon>
        <taxon>Ficeae</taxon>
        <taxon>Ficus</taxon>
    </lineage>
</organism>
<dbReference type="Proteomes" id="UP001187192">
    <property type="component" value="Unassembled WGS sequence"/>
</dbReference>
<proteinExistence type="predicted"/>
<dbReference type="EMBL" id="BTGU01000016">
    <property type="protein sequence ID" value="GMN43642.1"/>
    <property type="molecule type" value="Genomic_DNA"/>
</dbReference>